<dbReference type="InterPro" id="IPR029017">
    <property type="entry name" value="Enolase-like_N"/>
</dbReference>
<protein>
    <recommendedName>
        <fullName evidence="2">Mandelate racemase/muconate lactonizing enzyme C-terminal domain-containing protein</fullName>
    </recommendedName>
</protein>
<evidence type="ECO:0000256" key="1">
    <source>
        <dbReference type="ARBA" id="ARBA00023239"/>
    </source>
</evidence>
<evidence type="ECO:0000313" key="4">
    <source>
        <dbReference type="Proteomes" id="UP000178606"/>
    </source>
</evidence>
<dbReference type="EMBL" id="MFKF01000146">
    <property type="protein sequence ID" value="OGG52293.1"/>
    <property type="molecule type" value="Genomic_DNA"/>
</dbReference>
<dbReference type="Pfam" id="PF02746">
    <property type="entry name" value="MR_MLE_N"/>
    <property type="match status" value="1"/>
</dbReference>
<dbReference type="InterPro" id="IPR029065">
    <property type="entry name" value="Enolase_C-like"/>
</dbReference>
<evidence type="ECO:0000259" key="2">
    <source>
        <dbReference type="SMART" id="SM00922"/>
    </source>
</evidence>
<evidence type="ECO:0000313" key="3">
    <source>
        <dbReference type="EMBL" id="OGG52293.1"/>
    </source>
</evidence>
<organism evidence="3 4">
    <name type="scientific">Handelsmanbacteria sp. (strain RIFCSPLOWO2_12_FULL_64_10)</name>
    <dbReference type="NCBI Taxonomy" id="1817868"/>
    <lineage>
        <taxon>Bacteria</taxon>
        <taxon>Candidatus Handelsmaniibacteriota</taxon>
    </lineage>
</organism>
<dbReference type="Pfam" id="PF13378">
    <property type="entry name" value="MR_MLE_C"/>
    <property type="match status" value="1"/>
</dbReference>
<dbReference type="AlphaFoldDB" id="A0A1F6CT10"/>
<proteinExistence type="predicted"/>
<dbReference type="InterPro" id="IPR013342">
    <property type="entry name" value="Mandelate_racemase_C"/>
</dbReference>
<name>A0A1F6CT10_HANXR</name>
<reference evidence="3 4" key="1">
    <citation type="journal article" date="2016" name="Nat. Commun.">
        <title>Thousands of microbial genomes shed light on interconnected biogeochemical processes in an aquifer system.</title>
        <authorList>
            <person name="Anantharaman K."/>
            <person name="Brown C.T."/>
            <person name="Hug L.A."/>
            <person name="Sharon I."/>
            <person name="Castelle C.J."/>
            <person name="Probst A.J."/>
            <person name="Thomas B.C."/>
            <person name="Singh A."/>
            <person name="Wilkins M.J."/>
            <person name="Karaoz U."/>
            <person name="Brodie E.L."/>
            <person name="Williams K.H."/>
            <person name="Hubbard S.S."/>
            <person name="Banfield J.F."/>
        </authorList>
    </citation>
    <scope>NUCLEOTIDE SEQUENCE [LARGE SCALE GENOMIC DNA]</scope>
    <source>
        <strain evidence="4">RIFCSPLOWO2_12_FULL_64_10</strain>
    </source>
</reference>
<dbReference type="CDD" id="cd03316">
    <property type="entry name" value="MR_like"/>
    <property type="match status" value="1"/>
</dbReference>
<dbReference type="SUPFAM" id="SSF54826">
    <property type="entry name" value="Enolase N-terminal domain-like"/>
    <property type="match status" value="1"/>
</dbReference>
<dbReference type="InterPro" id="IPR034593">
    <property type="entry name" value="DgoD-like"/>
</dbReference>
<dbReference type="Proteomes" id="UP000178606">
    <property type="component" value="Unassembled WGS sequence"/>
</dbReference>
<comment type="caution">
    <text evidence="3">The sequence shown here is derived from an EMBL/GenBank/DDBJ whole genome shotgun (WGS) entry which is preliminary data.</text>
</comment>
<dbReference type="GO" id="GO:0016829">
    <property type="term" value="F:lyase activity"/>
    <property type="evidence" value="ECO:0007669"/>
    <property type="project" value="UniProtKB-KW"/>
</dbReference>
<dbReference type="SMART" id="SM00922">
    <property type="entry name" value="MR_MLE"/>
    <property type="match status" value="1"/>
</dbReference>
<dbReference type="Gene3D" id="3.20.20.120">
    <property type="entry name" value="Enolase-like C-terminal domain"/>
    <property type="match status" value="1"/>
</dbReference>
<dbReference type="Gene3D" id="3.30.390.10">
    <property type="entry name" value="Enolase-like, N-terminal domain"/>
    <property type="match status" value="1"/>
</dbReference>
<accession>A0A1F6CT10</accession>
<gene>
    <name evidence="3" type="ORF">A3F84_28965</name>
</gene>
<sequence length="384" mass="43229">MRITDVETFIVGNPWKNWLFIRLRTDEGVYGIAEATLNAFAKTVEACIHELRSQFIGLDPFQPELISQRMFRDVYSDGGQIHKNAVAAVEIACWDIIGKSLNVPIYKLMGGQVNRRVRAYANGWYRGPRTPESFHAKAKEVVRRGYTALKFDPFGSAYQIMDPSDEALSIDIVAAVRDAVGPKADVLVEGHCRFSASTALKIARRIEKYNPTWFEEPTPHHKIDAIVEVALHSPVPIATGESFHTKYEFAELLKHDVIHILQPEPLNCGGLFATRQICDMVDAHYGVVAPHSAQGPVCSACCIQIAACAPNFFIQEFFDEFNVEWERRLVTSPISVKDGYIDIPDHPGLGVDLNLDEIRRHPYHPGHFLPLFKDGWEMRESTAQ</sequence>
<dbReference type="PANTHER" id="PTHR48080">
    <property type="entry name" value="D-GALACTONATE DEHYDRATASE-RELATED"/>
    <property type="match status" value="1"/>
</dbReference>
<dbReference type="SFLD" id="SFLDS00001">
    <property type="entry name" value="Enolase"/>
    <property type="match status" value="1"/>
</dbReference>
<dbReference type="InterPro" id="IPR013341">
    <property type="entry name" value="Mandelate_racemase_N_dom"/>
</dbReference>
<dbReference type="InterPro" id="IPR036849">
    <property type="entry name" value="Enolase-like_C_sf"/>
</dbReference>
<feature type="domain" description="Mandelate racemase/muconate lactonizing enzyme C-terminal" evidence="2">
    <location>
        <begin position="131"/>
        <end position="236"/>
    </location>
</feature>
<dbReference type="SUPFAM" id="SSF51604">
    <property type="entry name" value="Enolase C-terminal domain-like"/>
    <property type="match status" value="1"/>
</dbReference>
<dbReference type="PANTHER" id="PTHR48080:SF2">
    <property type="entry name" value="D-GALACTONATE DEHYDRATASE"/>
    <property type="match status" value="1"/>
</dbReference>
<keyword evidence="1" id="KW-0456">Lyase</keyword>